<dbReference type="RefSeq" id="WP_100918794.1">
    <property type="nucleotide sequence ID" value="NZ_CP020370.1"/>
</dbReference>
<dbReference type="InterPro" id="IPR006311">
    <property type="entry name" value="TAT_signal"/>
</dbReference>
<evidence type="ECO:0000313" key="2">
    <source>
        <dbReference type="Proteomes" id="UP000232638"/>
    </source>
</evidence>
<dbReference type="AlphaFoldDB" id="A0A2K8U610"/>
<evidence type="ECO:0000313" key="1">
    <source>
        <dbReference type="EMBL" id="AUB81013.1"/>
    </source>
</evidence>
<reference evidence="1 2" key="1">
    <citation type="submission" date="2017-03" db="EMBL/GenBank/DDBJ databases">
        <title>Complete genome sequence of Candidatus 'Thiodictyon syntrophicum' sp. nov. strain Cad16T, a photolithoautotroph purple sulfur bacterium isolated from an alpine meromictic lake.</title>
        <authorList>
            <person name="Luedin S.M."/>
            <person name="Pothier J.F."/>
            <person name="Danza F."/>
            <person name="Storelli N."/>
            <person name="Wittwer M."/>
            <person name="Tonolla M."/>
        </authorList>
    </citation>
    <scope>NUCLEOTIDE SEQUENCE [LARGE SCALE GENOMIC DNA]</scope>
    <source>
        <strain evidence="1 2">Cad16T</strain>
    </source>
</reference>
<gene>
    <name evidence="1" type="ORF">THSYN_08650</name>
</gene>
<sequence>MNSSRKIASVGQGGADEIQETRRRLLRAAAAAAPLVATLPSGAAYALGSTSQCIKDDRSNSQAVDFNPALGGTASPDGFARVQGYQYTFRKGTERPPVTLIVFSIGASANPPYYFGSSGSIGSYSYTVGEVFDPATFAASVWTMTVGPDAVQLLKLYRAASDTGDADSNPTCAVDCLPASTDPQSRCIFPVSQIGPPDAPGQNPGNNMGLTTSCLTSVHPISSGRSCPQ</sequence>
<organism evidence="1 2">
    <name type="scientific">Candidatus Thiodictyon syntrophicum</name>
    <dbReference type="NCBI Taxonomy" id="1166950"/>
    <lineage>
        <taxon>Bacteria</taxon>
        <taxon>Pseudomonadati</taxon>
        <taxon>Pseudomonadota</taxon>
        <taxon>Gammaproteobacteria</taxon>
        <taxon>Chromatiales</taxon>
        <taxon>Chromatiaceae</taxon>
        <taxon>Thiodictyon</taxon>
    </lineage>
</organism>
<proteinExistence type="predicted"/>
<dbReference type="Proteomes" id="UP000232638">
    <property type="component" value="Chromosome"/>
</dbReference>
<dbReference type="KEGG" id="tsy:THSYN_08650"/>
<dbReference type="PROSITE" id="PS51318">
    <property type="entry name" value="TAT"/>
    <property type="match status" value="1"/>
</dbReference>
<dbReference type="EMBL" id="CP020370">
    <property type="protein sequence ID" value="AUB81013.1"/>
    <property type="molecule type" value="Genomic_DNA"/>
</dbReference>
<protein>
    <submittedName>
        <fullName evidence="1">Uncharacterized protein</fullName>
    </submittedName>
</protein>
<accession>A0A2K8U610</accession>
<name>A0A2K8U610_9GAMM</name>
<keyword evidence="2" id="KW-1185">Reference proteome</keyword>